<gene>
    <name evidence="2" type="ORF">SAMN02745138_03601</name>
</gene>
<evidence type="ECO:0000313" key="3">
    <source>
        <dbReference type="Proteomes" id="UP000183975"/>
    </source>
</evidence>
<sequence>MKVETRLIIGLVSAVLVFLYEWLFKNTLDWYPSIVAFAVVYFIAPYVFTRSFFFGNRGEQNQKDQNDSEK</sequence>
<dbReference type="GeneID" id="78178048"/>
<keyword evidence="1" id="KW-1133">Transmembrane helix</keyword>
<keyword evidence="3" id="KW-1185">Reference proteome</keyword>
<dbReference type="Proteomes" id="UP000183975">
    <property type="component" value="Unassembled WGS sequence"/>
</dbReference>
<feature type="transmembrane region" description="Helical" evidence="1">
    <location>
        <begin position="7"/>
        <end position="24"/>
    </location>
</feature>
<feature type="transmembrane region" description="Helical" evidence="1">
    <location>
        <begin position="30"/>
        <end position="48"/>
    </location>
</feature>
<evidence type="ECO:0000256" key="1">
    <source>
        <dbReference type="SAM" id="Phobius"/>
    </source>
</evidence>
<protein>
    <submittedName>
        <fullName evidence="2">Uncharacterized protein</fullName>
    </submittedName>
</protein>
<proteinExistence type="predicted"/>
<dbReference type="AlphaFoldDB" id="A0A1M7BPL5"/>
<name>A0A1M7BPL5_9FIRM</name>
<reference evidence="2 3" key="1">
    <citation type="submission" date="2016-11" db="EMBL/GenBank/DDBJ databases">
        <authorList>
            <person name="Jaros S."/>
            <person name="Januszkiewicz K."/>
            <person name="Wedrychowicz H."/>
        </authorList>
    </citation>
    <scope>NUCLEOTIDE SEQUENCE [LARGE SCALE GENOMIC DNA]</scope>
    <source>
        <strain evidence="2 3">DSM 14214</strain>
    </source>
</reference>
<keyword evidence="1" id="KW-0812">Transmembrane</keyword>
<keyword evidence="1" id="KW-0472">Membrane</keyword>
<dbReference type="RefSeq" id="WP_072854037.1">
    <property type="nucleotide sequence ID" value="NZ_FRAH01000144.1"/>
</dbReference>
<organism evidence="2 3">
    <name type="scientific">Anaerotignum lactatifermentans DSM 14214</name>
    <dbReference type="NCBI Taxonomy" id="1121323"/>
    <lineage>
        <taxon>Bacteria</taxon>
        <taxon>Bacillati</taxon>
        <taxon>Bacillota</taxon>
        <taxon>Clostridia</taxon>
        <taxon>Lachnospirales</taxon>
        <taxon>Anaerotignaceae</taxon>
        <taxon>Anaerotignum</taxon>
    </lineage>
</organism>
<evidence type="ECO:0000313" key="2">
    <source>
        <dbReference type="EMBL" id="SHL56900.1"/>
    </source>
</evidence>
<dbReference type="EMBL" id="FRAH01000144">
    <property type="protein sequence ID" value="SHL56900.1"/>
    <property type="molecule type" value="Genomic_DNA"/>
</dbReference>
<dbReference type="OrthoDB" id="9868744at2"/>
<accession>A0A1M7BPL5</accession>